<gene>
    <name evidence="2" type="ORF">B0H16DRAFT_1522863</name>
</gene>
<evidence type="ECO:0000313" key="3">
    <source>
        <dbReference type="Proteomes" id="UP001215598"/>
    </source>
</evidence>
<dbReference type="AlphaFoldDB" id="A0AAD7JMJ4"/>
<dbReference type="Proteomes" id="UP001215598">
    <property type="component" value="Unassembled WGS sequence"/>
</dbReference>
<name>A0AAD7JMJ4_9AGAR</name>
<proteinExistence type="predicted"/>
<comment type="caution">
    <text evidence="2">The sequence shown here is derived from an EMBL/GenBank/DDBJ whole genome shotgun (WGS) entry which is preliminary data.</text>
</comment>
<feature type="domain" description="F-box" evidence="1">
    <location>
        <begin position="1"/>
        <end position="46"/>
    </location>
</feature>
<dbReference type="EMBL" id="JARKIB010000024">
    <property type="protein sequence ID" value="KAJ7766043.1"/>
    <property type="molecule type" value="Genomic_DNA"/>
</dbReference>
<keyword evidence="3" id="KW-1185">Reference proteome</keyword>
<protein>
    <recommendedName>
        <fullName evidence="1">F-box domain-containing protein</fullName>
    </recommendedName>
</protein>
<evidence type="ECO:0000313" key="2">
    <source>
        <dbReference type="EMBL" id="KAJ7766043.1"/>
    </source>
</evidence>
<sequence>MSLTEIPQDVLLELVKEFDVADLLRFLSVCHSICELQLQRSLWLHALVRIRDLQMQPLPLSNAEPLDTLSLEQLQHAARQANRLMRNFKSDSPSPVRIQTLSTGHTHLSCIQGTHLVVTYSLGTVNCWDIITSHRVAHLEIPDLQIVSDKPCLEIKGRALFGACIGTQHFAAICVEYHDRIQISISHVISPPTSSFLRRAGFFINSRFMGCCTSSSTVYWSMREDSEVETGAMTLSDPADSPPGRCLLFGENIYSFHQGVRVAEGILQSRAFSPAGLDEGLAPNRESKSLTLPVPYPLTQEHTLGNVRNILYHPTEIQVPDYGIFAVASTVFEWAQQSRSSMVHFWPGNTVGGNLDVGPACFYHDTGGVLGRTAVGRSGTYVLTLIHEGDVFNGNSQYSQRYLGLVHFSSTPTPHTTFRKLDIGDAPSLRSIRQIALDDSIGLVLLLDDAGILTAISYV</sequence>
<reference evidence="2" key="1">
    <citation type="submission" date="2023-03" db="EMBL/GenBank/DDBJ databases">
        <title>Massive genome expansion in bonnet fungi (Mycena s.s.) driven by repeated elements and novel gene families across ecological guilds.</title>
        <authorList>
            <consortium name="Lawrence Berkeley National Laboratory"/>
            <person name="Harder C.B."/>
            <person name="Miyauchi S."/>
            <person name="Viragh M."/>
            <person name="Kuo A."/>
            <person name="Thoen E."/>
            <person name="Andreopoulos B."/>
            <person name="Lu D."/>
            <person name="Skrede I."/>
            <person name="Drula E."/>
            <person name="Henrissat B."/>
            <person name="Morin E."/>
            <person name="Kohler A."/>
            <person name="Barry K."/>
            <person name="LaButti K."/>
            <person name="Morin E."/>
            <person name="Salamov A."/>
            <person name="Lipzen A."/>
            <person name="Mereny Z."/>
            <person name="Hegedus B."/>
            <person name="Baldrian P."/>
            <person name="Stursova M."/>
            <person name="Weitz H."/>
            <person name="Taylor A."/>
            <person name="Grigoriev I.V."/>
            <person name="Nagy L.G."/>
            <person name="Martin F."/>
            <person name="Kauserud H."/>
        </authorList>
    </citation>
    <scope>NUCLEOTIDE SEQUENCE</scope>
    <source>
        <strain evidence="2">CBHHK182m</strain>
    </source>
</reference>
<organism evidence="2 3">
    <name type="scientific">Mycena metata</name>
    <dbReference type="NCBI Taxonomy" id="1033252"/>
    <lineage>
        <taxon>Eukaryota</taxon>
        <taxon>Fungi</taxon>
        <taxon>Dikarya</taxon>
        <taxon>Basidiomycota</taxon>
        <taxon>Agaricomycotina</taxon>
        <taxon>Agaricomycetes</taxon>
        <taxon>Agaricomycetidae</taxon>
        <taxon>Agaricales</taxon>
        <taxon>Marasmiineae</taxon>
        <taxon>Mycenaceae</taxon>
        <taxon>Mycena</taxon>
    </lineage>
</organism>
<dbReference type="PROSITE" id="PS50181">
    <property type="entry name" value="FBOX"/>
    <property type="match status" value="1"/>
</dbReference>
<evidence type="ECO:0000259" key="1">
    <source>
        <dbReference type="PROSITE" id="PS50181"/>
    </source>
</evidence>
<dbReference type="InterPro" id="IPR001810">
    <property type="entry name" value="F-box_dom"/>
</dbReference>
<accession>A0AAD7JMJ4</accession>